<sequence>MICPRCGSETVNLLTKAPVDDAWEVYICDTCCFSWRSTEDEDITNYEKYDKRFKINPEEIKNLDQIPPIPELIKK</sequence>
<organism evidence="1 2">
    <name type="scientific">Sarcina ventriculi</name>
    <name type="common">Clostridium ventriculi</name>
    <dbReference type="NCBI Taxonomy" id="1267"/>
    <lineage>
        <taxon>Bacteria</taxon>
        <taxon>Bacillati</taxon>
        <taxon>Bacillota</taxon>
        <taxon>Clostridia</taxon>
        <taxon>Eubacteriales</taxon>
        <taxon>Clostridiaceae</taxon>
        <taxon>Sarcina</taxon>
    </lineage>
</organism>
<comment type="caution">
    <text evidence="1">The sequence shown here is derived from an EMBL/GenBank/DDBJ whole genome shotgun (WGS) entry which is preliminary data.</text>
</comment>
<dbReference type="Pfam" id="PF26358">
    <property type="entry name" value="EcdD_BsdD_detox"/>
    <property type="match status" value="1"/>
</dbReference>
<keyword evidence="1" id="KW-0456">Lyase</keyword>
<protein>
    <submittedName>
        <fullName evidence="1">Phenolic acid decarboxylase subunit D</fullName>
        <ecNumber evidence="1">4.1.1.-</ecNumber>
    </submittedName>
</protein>
<dbReference type="EC" id="4.1.1.-" evidence="1"/>
<gene>
    <name evidence="1" type="primary">bsdD</name>
    <name evidence="1" type="ORF">ERS852473_01371</name>
</gene>
<name>A0ABM9UQ76_SARVE</name>
<dbReference type="GO" id="GO:0016829">
    <property type="term" value="F:lyase activity"/>
    <property type="evidence" value="ECO:0007669"/>
    <property type="project" value="UniProtKB-KW"/>
</dbReference>
<dbReference type="InterPro" id="IPR047707">
    <property type="entry name" value="VdcD-like"/>
</dbReference>
<dbReference type="NCBIfam" id="NF041205">
    <property type="entry name" value="VdcD"/>
    <property type="match status" value="1"/>
</dbReference>
<evidence type="ECO:0000313" key="2">
    <source>
        <dbReference type="Proteomes" id="UP000095488"/>
    </source>
</evidence>
<keyword evidence="2" id="KW-1185">Reference proteome</keyword>
<reference evidence="1 2" key="1">
    <citation type="submission" date="2015-09" db="EMBL/GenBank/DDBJ databases">
        <authorList>
            <consortium name="Pathogen Informatics"/>
        </authorList>
    </citation>
    <scope>NUCLEOTIDE SEQUENCE [LARGE SCALE GENOMIC DNA]</scope>
    <source>
        <strain evidence="1 2">2789STDY5834858</strain>
    </source>
</reference>
<dbReference type="Proteomes" id="UP000095488">
    <property type="component" value="Unassembled WGS sequence"/>
</dbReference>
<evidence type="ECO:0000313" key="1">
    <source>
        <dbReference type="EMBL" id="CUN90117.1"/>
    </source>
</evidence>
<proteinExistence type="predicted"/>
<dbReference type="RefSeq" id="WP_055258923.1">
    <property type="nucleotide sequence ID" value="NZ_BCMV01000037.1"/>
</dbReference>
<accession>A0ABM9UQ76</accession>
<dbReference type="EMBL" id="CYZR01000004">
    <property type="protein sequence ID" value="CUN90117.1"/>
    <property type="molecule type" value="Genomic_DNA"/>
</dbReference>